<feature type="domain" description="Enolase N-terminal" evidence="14">
    <location>
        <begin position="3"/>
        <end position="134"/>
    </location>
</feature>
<organism evidence="15">
    <name type="scientific">Amblyomma parvum</name>
    <name type="common">South American tick</name>
    <dbReference type="NCBI Taxonomy" id="251391"/>
    <lineage>
        <taxon>Eukaryota</taxon>
        <taxon>Metazoa</taxon>
        <taxon>Ecdysozoa</taxon>
        <taxon>Arthropoda</taxon>
        <taxon>Chelicerata</taxon>
        <taxon>Arachnida</taxon>
        <taxon>Acari</taxon>
        <taxon>Parasitiformes</taxon>
        <taxon>Ixodida</taxon>
        <taxon>Ixodoidea</taxon>
        <taxon>Ixodidae</taxon>
        <taxon>Amblyomminae</taxon>
        <taxon>Amblyomma</taxon>
    </lineage>
</organism>
<dbReference type="SMART" id="SM01193">
    <property type="entry name" value="Enolase_N"/>
    <property type="match status" value="1"/>
</dbReference>
<dbReference type="PANTHER" id="PTHR11902:SF1">
    <property type="entry name" value="ENOLASE"/>
    <property type="match status" value="1"/>
</dbReference>
<evidence type="ECO:0000313" key="15">
    <source>
        <dbReference type="EMBL" id="JAC26141.1"/>
    </source>
</evidence>
<feature type="binding site" evidence="12">
    <location>
        <position position="245"/>
    </location>
    <ligand>
        <name>Mg(2+)</name>
        <dbReference type="ChEBI" id="CHEBI:18420"/>
    </ligand>
</feature>
<evidence type="ECO:0000256" key="12">
    <source>
        <dbReference type="PIRSR" id="PIRSR001400-3"/>
    </source>
</evidence>
<evidence type="ECO:0000256" key="5">
    <source>
        <dbReference type="ARBA" id="ARBA00022842"/>
    </source>
</evidence>
<reference evidence="15" key="1">
    <citation type="submission" date="2014-03" db="EMBL/GenBank/DDBJ databases">
        <title>The sialotranscriptome of Amblyomma triste, Amblyomma parvum and Amblyomma cajennense ticks, uncovered by 454-based RNA-seq.</title>
        <authorList>
            <person name="Garcia G.R."/>
            <person name="Gardinassi L.G."/>
            <person name="Ribeiro J.M."/>
            <person name="Anatrielo E."/>
            <person name="Ferreira B.R."/>
            <person name="Moreira H.N."/>
            <person name="Mafra C."/>
            <person name="Olegario M.M."/>
            <person name="Szabo P.J."/>
            <person name="Miranda-Santos I.K."/>
            <person name="Maruyama S.R."/>
        </authorList>
    </citation>
    <scope>NUCLEOTIDE SEQUENCE</scope>
    <source>
        <strain evidence="15">Araguapaz</strain>
        <tissue evidence="15">Salivary glands</tissue>
    </source>
</reference>
<evidence type="ECO:0000256" key="9">
    <source>
        <dbReference type="ARBA" id="ARBA00032132"/>
    </source>
</evidence>
<keyword evidence="7" id="KW-0456">Lyase</keyword>
<dbReference type="EMBL" id="GBBL01001179">
    <property type="protein sequence ID" value="JAC26141.1"/>
    <property type="molecule type" value="mRNA"/>
</dbReference>
<dbReference type="SFLD" id="SFLDS00001">
    <property type="entry name" value="Enolase"/>
    <property type="match status" value="1"/>
</dbReference>
<feature type="binding site" evidence="11">
    <location>
        <position position="158"/>
    </location>
    <ligand>
        <name>substrate</name>
    </ligand>
</feature>
<dbReference type="InterPro" id="IPR020810">
    <property type="entry name" value="Enolase_C"/>
</dbReference>
<sequence length="433" mass="46996">MPIKRIYARQIFDSRGNPTVEVDLLTEKGLFRAAVPSGASTGIHEALELRDGDKSKYMGKGVSKAVNNVNQVIGPQLIGKGFDVTDQTKIDEFMLELDGTENKGNLGANAILGVSLAVCKAGAAQKGVPLYRHIADLAGNSKVVMPVPAFNVINGGSHAGNKLAMQEFMILPTGASSFTEAMRMGTEVYHNLKSVIKQKFGLDATAVGDEGGFAPNILDNKEALELINEAISKAGYSGKIEIGMDVAASEFYKDGKYDLDFKNPNSDPNAYLTREQLKEVYEDFIRSYPIVSIEDPFEQDDWDAWTALNSATQIQIVGDDLTVTNPKRIQTAVDKNACNCLLLKVNQIGSVTESIRAHQLAKKNGWGTMVSHRSGETEDSTIADIVVGLSTGQIKTGAPCRSERLCKYNQLLRIEEQLGGNAVYAGKNFRQPQ</sequence>
<dbReference type="PANTHER" id="PTHR11902">
    <property type="entry name" value="ENOLASE"/>
    <property type="match status" value="1"/>
</dbReference>
<dbReference type="InterPro" id="IPR000941">
    <property type="entry name" value="Enolase"/>
</dbReference>
<dbReference type="Pfam" id="PF03952">
    <property type="entry name" value="Enolase_N"/>
    <property type="match status" value="1"/>
</dbReference>
<dbReference type="GO" id="GO:0000287">
    <property type="term" value="F:magnesium ion binding"/>
    <property type="evidence" value="ECO:0007669"/>
    <property type="project" value="InterPro"/>
</dbReference>
<accession>A0A023FWA3</accession>
<dbReference type="FunFam" id="3.30.390.10:FF:000001">
    <property type="entry name" value="Enolase"/>
    <property type="match status" value="1"/>
</dbReference>
<dbReference type="Gene3D" id="3.30.390.10">
    <property type="entry name" value="Enolase-like, N-terminal domain"/>
    <property type="match status" value="1"/>
</dbReference>
<name>A0A023FWA3_AMBPA</name>
<feature type="binding site" evidence="12">
    <location>
        <position position="319"/>
    </location>
    <ligand>
        <name>Mg(2+)</name>
        <dbReference type="ChEBI" id="CHEBI:18420"/>
    </ligand>
</feature>
<dbReference type="SUPFAM" id="SSF54826">
    <property type="entry name" value="Enolase N-terminal domain-like"/>
    <property type="match status" value="1"/>
</dbReference>
<evidence type="ECO:0000256" key="2">
    <source>
        <dbReference type="ARBA" id="ARBA00009604"/>
    </source>
</evidence>
<feature type="active site" description="Proton donor" evidence="10">
    <location>
        <position position="210"/>
    </location>
</feature>
<evidence type="ECO:0000256" key="4">
    <source>
        <dbReference type="ARBA" id="ARBA00017068"/>
    </source>
</evidence>
<dbReference type="InterPro" id="IPR020811">
    <property type="entry name" value="Enolase_N"/>
</dbReference>
<dbReference type="Pfam" id="PF00113">
    <property type="entry name" value="Enolase_C"/>
    <property type="match status" value="1"/>
</dbReference>
<evidence type="ECO:0000256" key="11">
    <source>
        <dbReference type="PIRSR" id="PIRSR001400-2"/>
    </source>
</evidence>
<dbReference type="SFLD" id="SFLDG00178">
    <property type="entry name" value="enolase"/>
    <property type="match status" value="1"/>
</dbReference>
<dbReference type="AlphaFoldDB" id="A0A023FWA3"/>
<feature type="binding site" evidence="11">
    <location>
        <begin position="371"/>
        <end position="374"/>
    </location>
    <ligand>
        <name>substrate</name>
    </ligand>
</feature>
<dbReference type="SUPFAM" id="SSF51604">
    <property type="entry name" value="Enolase C-terminal domain-like"/>
    <property type="match status" value="1"/>
</dbReference>
<dbReference type="SMART" id="SM01192">
    <property type="entry name" value="Enolase_C"/>
    <property type="match status" value="1"/>
</dbReference>
<evidence type="ECO:0000256" key="6">
    <source>
        <dbReference type="ARBA" id="ARBA00023152"/>
    </source>
</evidence>
<dbReference type="SFLD" id="SFLDF00002">
    <property type="entry name" value="enolase"/>
    <property type="match status" value="1"/>
</dbReference>
<dbReference type="PROSITE" id="PS00164">
    <property type="entry name" value="ENOLASE"/>
    <property type="match status" value="1"/>
</dbReference>
<dbReference type="NCBIfam" id="TIGR01060">
    <property type="entry name" value="eno"/>
    <property type="match status" value="1"/>
</dbReference>
<dbReference type="HAMAP" id="MF_00318">
    <property type="entry name" value="Enolase"/>
    <property type="match status" value="1"/>
</dbReference>
<dbReference type="InterPro" id="IPR029017">
    <property type="entry name" value="Enolase-like_N"/>
</dbReference>
<dbReference type="GO" id="GO:0006096">
    <property type="term" value="P:glycolytic process"/>
    <property type="evidence" value="ECO:0007669"/>
    <property type="project" value="UniProtKB-UniPathway"/>
</dbReference>
<feature type="binding site" evidence="11">
    <location>
        <position position="167"/>
    </location>
    <ligand>
        <name>substrate</name>
    </ligand>
</feature>
<feature type="binding site" evidence="12">
    <location>
        <position position="294"/>
    </location>
    <ligand>
        <name>Mg(2+)</name>
        <dbReference type="ChEBI" id="CHEBI:18420"/>
    </ligand>
</feature>
<comment type="pathway">
    <text evidence="1">Carbohydrate degradation; glycolysis; pyruvate from D-glyceraldehyde 3-phosphate: step 4/5.</text>
</comment>
<dbReference type="FunFam" id="3.20.20.120:FF:000002">
    <property type="entry name" value="Enolase 1"/>
    <property type="match status" value="1"/>
</dbReference>
<comment type="similarity">
    <text evidence="2">Belongs to the enolase family.</text>
</comment>
<dbReference type="Gene3D" id="3.20.20.120">
    <property type="entry name" value="Enolase-like C-terminal domain"/>
    <property type="match status" value="1"/>
</dbReference>
<dbReference type="PRINTS" id="PR00148">
    <property type="entry name" value="ENOLASE"/>
</dbReference>
<feature type="active site" description="Proton acceptor" evidence="10">
    <location>
        <position position="344"/>
    </location>
</feature>
<evidence type="ECO:0000259" key="13">
    <source>
        <dbReference type="SMART" id="SM01192"/>
    </source>
</evidence>
<keyword evidence="12" id="KW-0479">Metal-binding</keyword>
<evidence type="ECO:0000256" key="7">
    <source>
        <dbReference type="ARBA" id="ARBA00023239"/>
    </source>
</evidence>
<dbReference type="PIRSF" id="PIRSF001400">
    <property type="entry name" value="Enolase"/>
    <property type="match status" value="1"/>
</dbReference>
<feature type="domain" description="Enolase C-terminal TIM barrel" evidence="13">
    <location>
        <begin position="142"/>
        <end position="432"/>
    </location>
</feature>
<dbReference type="GO" id="GO:0000015">
    <property type="term" value="C:phosphopyruvate hydratase complex"/>
    <property type="evidence" value="ECO:0007669"/>
    <property type="project" value="InterPro"/>
</dbReference>
<feature type="binding site" evidence="11">
    <location>
        <position position="319"/>
    </location>
    <ligand>
        <name>substrate</name>
    </ligand>
</feature>
<protein>
    <recommendedName>
        <fullName evidence="4">Enolase</fullName>
        <ecNumber evidence="3">4.2.1.11</ecNumber>
    </recommendedName>
    <alternativeName>
        <fullName evidence="8">2-phospho-D-glycerate hydro-lyase</fullName>
    </alternativeName>
    <alternativeName>
        <fullName evidence="9">2-phosphoglycerate dehydratase</fullName>
    </alternativeName>
</protein>
<dbReference type="InterPro" id="IPR036849">
    <property type="entry name" value="Enolase-like_C_sf"/>
</dbReference>
<keyword evidence="5 12" id="KW-0460">Magnesium</keyword>
<evidence type="ECO:0000259" key="14">
    <source>
        <dbReference type="SMART" id="SM01193"/>
    </source>
</evidence>
<evidence type="ECO:0000256" key="1">
    <source>
        <dbReference type="ARBA" id="ARBA00005031"/>
    </source>
</evidence>
<dbReference type="GO" id="GO:0004634">
    <property type="term" value="F:phosphopyruvate hydratase activity"/>
    <property type="evidence" value="ECO:0007669"/>
    <property type="project" value="UniProtKB-EC"/>
</dbReference>
<evidence type="ECO:0000256" key="3">
    <source>
        <dbReference type="ARBA" id="ARBA00012058"/>
    </source>
</evidence>
<keyword evidence="6" id="KW-0324">Glycolysis</keyword>
<comment type="cofactor">
    <cofactor evidence="12">
        <name>Mg(2+)</name>
        <dbReference type="ChEBI" id="CHEBI:18420"/>
    </cofactor>
    <text evidence="12">Mg(2+) is required for catalysis and for stabilizing the dimer.</text>
</comment>
<dbReference type="EC" id="4.2.1.11" evidence="3"/>
<dbReference type="CDD" id="cd03313">
    <property type="entry name" value="enolase"/>
    <property type="match status" value="1"/>
</dbReference>
<evidence type="ECO:0000256" key="8">
    <source>
        <dbReference type="ARBA" id="ARBA00031125"/>
    </source>
</evidence>
<feature type="binding site" evidence="11">
    <location>
        <position position="294"/>
    </location>
    <ligand>
        <name>substrate</name>
    </ligand>
</feature>
<evidence type="ECO:0000256" key="10">
    <source>
        <dbReference type="PIRSR" id="PIRSR001400-1"/>
    </source>
</evidence>
<dbReference type="InterPro" id="IPR020809">
    <property type="entry name" value="Enolase_CS"/>
</dbReference>
<feature type="binding site" evidence="11">
    <location>
        <position position="395"/>
    </location>
    <ligand>
        <name>substrate</name>
    </ligand>
</feature>
<dbReference type="UniPathway" id="UPA00109">
    <property type="reaction ID" value="UER00187"/>
</dbReference>
<proteinExistence type="evidence at transcript level"/>